<dbReference type="RefSeq" id="WP_135245165.1">
    <property type="nucleotide sequence ID" value="NZ_SIHO01000001.1"/>
</dbReference>
<proteinExistence type="predicted"/>
<organism evidence="2 3">
    <name type="scientific">Glacieibacterium arshaanense</name>
    <dbReference type="NCBI Taxonomy" id="2511025"/>
    <lineage>
        <taxon>Bacteria</taxon>
        <taxon>Pseudomonadati</taxon>
        <taxon>Pseudomonadota</taxon>
        <taxon>Alphaproteobacteria</taxon>
        <taxon>Sphingomonadales</taxon>
        <taxon>Sphingosinicellaceae</taxon>
        <taxon>Glacieibacterium</taxon>
    </lineage>
</organism>
<dbReference type="OrthoDB" id="7188556at2"/>
<feature type="transmembrane region" description="Helical" evidence="1">
    <location>
        <begin position="104"/>
        <end position="127"/>
    </location>
</feature>
<reference evidence="2 3" key="1">
    <citation type="submission" date="2019-02" db="EMBL/GenBank/DDBJ databases">
        <title>Polymorphobacter sp. isolated from the lake at the Tibet of China.</title>
        <authorList>
            <person name="Li A."/>
        </authorList>
    </citation>
    <scope>NUCLEOTIDE SEQUENCE [LARGE SCALE GENOMIC DNA]</scope>
    <source>
        <strain evidence="2 3">DJ1R-1</strain>
    </source>
</reference>
<evidence type="ECO:0000256" key="1">
    <source>
        <dbReference type="SAM" id="Phobius"/>
    </source>
</evidence>
<feature type="transmembrane region" description="Helical" evidence="1">
    <location>
        <begin position="77"/>
        <end position="97"/>
    </location>
</feature>
<evidence type="ECO:0000313" key="2">
    <source>
        <dbReference type="EMBL" id="TFU06441.1"/>
    </source>
</evidence>
<protein>
    <recommendedName>
        <fullName evidence="4">Lysoplasmalogenase</fullName>
    </recommendedName>
</protein>
<dbReference type="Proteomes" id="UP000297737">
    <property type="component" value="Unassembled WGS sequence"/>
</dbReference>
<dbReference type="AlphaFoldDB" id="A0A4Y9ES12"/>
<dbReference type="EMBL" id="SIHO01000001">
    <property type="protein sequence ID" value="TFU06441.1"/>
    <property type="molecule type" value="Genomic_DNA"/>
</dbReference>
<keyword evidence="1" id="KW-0812">Transmembrane</keyword>
<feature type="transmembrane region" description="Helical" evidence="1">
    <location>
        <begin position="55"/>
        <end position="71"/>
    </location>
</feature>
<evidence type="ECO:0000313" key="3">
    <source>
        <dbReference type="Proteomes" id="UP000297737"/>
    </source>
</evidence>
<gene>
    <name evidence="2" type="ORF">EUV02_05500</name>
</gene>
<name>A0A4Y9ES12_9SPHN</name>
<accession>A0A4Y9ES12</accession>
<evidence type="ECO:0008006" key="4">
    <source>
        <dbReference type="Google" id="ProtNLM"/>
    </source>
</evidence>
<keyword evidence="3" id="KW-1185">Reference proteome</keyword>
<comment type="caution">
    <text evidence="2">The sequence shown here is derived from an EMBL/GenBank/DDBJ whole genome shotgun (WGS) entry which is preliminary data.</text>
</comment>
<sequence length="134" mass="15073">MLLKLLFMTMLLGTCGIAFWKGRNSEKWTAVLLLSAAVASWVFETRHFYGTETGILIIDLMLLAYLLVLALQSDRFWPLWAAAFQVVGTSIHLASIVDSTIWPAAYATAQVFWAYPVLLALGVGTWLEARYRAW</sequence>
<keyword evidence="1" id="KW-1133">Transmembrane helix</keyword>
<keyword evidence="1" id="KW-0472">Membrane</keyword>